<gene>
    <name evidence="1" type="ORF">I206_00932</name>
    <name evidence="2" type="ORF">I206_100392</name>
</gene>
<dbReference type="KEGG" id="kpin:30169301"/>
<reference evidence="1" key="3">
    <citation type="submission" date="2016-07" db="EMBL/GenBank/DDBJ databases">
        <title>Evolution of pathogenesis and genome organization in the Tremellales.</title>
        <authorList>
            <person name="Cuomo C."/>
            <person name="Litvintseva A."/>
            <person name="Heitman J."/>
            <person name="Chen Y."/>
            <person name="Sun S."/>
            <person name="Springer D."/>
            <person name="Dromer F."/>
            <person name="Young S."/>
            <person name="Zeng Q."/>
            <person name="Chapman S."/>
            <person name="Gujja S."/>
            <person name="Saif S."/>
            <person name="Birren B."/>
        </authorList>
    </citation>
    <scope>NUCLEOTIDE SEQUENCE</scope>
    <source>
        <strain evidence="1">CBS 10737</strain>
    </source>
</reference>
<dbReference type="GO" id="GO:0005811">
    <property type="term" value="C:lipid droplet"/>
    <property type="evidence" value="ECO:0007669"/>
    <property type="project" value="TreeGrafter"/>
</dbReference>
<dbReference type="RefSeq" id="XP_019014845.1">
    <property type="nucleotide sequence ID" value="XM_019152707.1"/>
</dbReference>
<dbReference type="EMBL" id="KI894007">
    <property type="protein sequence ID" value="OCF53626.1"/>
    <property type="molecule type" value="Genomic_DNA"/>
</dbReference>
<sequence>MVNLPPLAAIFLTHFDDIKGQSVIFYASLPNLPAETIEHTTLPSGLHALDSDLVLFTHHELPGVGVFRSRLNDESARGRRMGTLGVVLANPSVPSDLFVLHDPLSDLFDKLEDLESSPYAPSTSTSPSSAVTILAKVWHDNRADSHPGCPSSNLIKTTGKEAVGGIRRLIDGRADLPPVHPIAYMPSLLGILGPSIVPVYKAVLAGQRIILYSTPPLLPLAAFAWCIWSMSLSPDSTPDSETSKWIGNVGLMDLTDLKARTGGWVATTSDAIFKSHHGVYDMFIDLSSVPLTIPSSIENAPTTPTPLIHSTYHQPKNTSIPITYAFADLPLYKSLLLLTSSPPTVHAGVSKTGGWWLLAFEVMERAWKLCVGVCGFAVGRGIVGEEGHLRLDEGEEDAHLLGSEDDVITAPDGEEDGIDNESEDEAIRRGRLILRQLHHNTFHLHSRLEGIINSRPRGEYSRTAPLTQVEIRQLVGTRWPLTGTGSEERFWIDIARVWGLTVDDEDDF</sequence>
<dbReference type="OrthoDB" id="2152680at2759"/>
<evidence type="ECO:0000313" key="1">
    <source>
        <dbReference type="EMBL" id="OCF53626.1"/>
    </source>
</evidence>
<organism evidence="1">
    <name type="scientific">Kwoniella pini CBS 10737</name>
    <dbReference type="NCBI Taxonomy" id="1296096"/>
    <lineage>
        <taxon>Eukaryota</taxon>
        <taxon>Fungi</taxon>
        <taxon>Dikarya</taxon>
        <taxon>Basidiomycota</taxon>
        <taxon>Agaricomycotina</taxon>
        <taxon>Tremellomycetes</taxon>
        <taxon>Tremellales</taxon>
        <taxon>Cryptococcaceae</taxon>
        <taxon>Kwoniella</taxon>
    </lineage>
</organism>
<reference evidence="2" key="4">
    <citation type="submission" date="2024-02" db="EMBL/GenBank/DDBJ databases">
        <title>Comparative genomics of Cryptococcus and Kwoniella reveals pathogenesis evolution and contrasting modes of karyotype evolution via chromosome fusion or intercentromeric recombination.</title>
        <authorList>
            <person name="Coelho M.A."/>
            <person name="David-Palma M."/>
            <person name="Shea T."/>
            <person name="Bowers K."/>
            <person name="McGinley-Smith S."/>
            <person name="Mohammad A.W."/>
            <person name="Gnirke A."/>
            <person name="Yurkov A.M."/>
            <person name="Nowrousian M."/>
            <person name="Sun S."/>
            <person name="Cuomo C.A."/>
            <person name="Heitman J."/>
        </authorList>
    </citation>
    <scope>NUCLEOTIDE SEQUENCE</scope>
    <source>
        <strain evidence="2">CBS 10737</strain>
    </source>
</reference>
<dbReference type="GeneID" id="30169301"/>
<evidence type="ECO:0008006" key="4">
    <source>
        <dbReference type="Google" id="ProtNLM"/>
    </source>
</evidence>
<dbReference type="PANTHER" id="PTHR28153:SF1">
    <property type="entry name" value="DUF4484 DOMAIN-CONTAINING PROTEIN"/>
    <property type="match status" value="1"/>
</dbReference>
<proteinExistence type="predicted"/>
<dbReference type="InterPro" id="IPR053056">
    <property type="entry name" value="Lipid_Metab_Assoc_Protein"/>
</dbReference>
<protein>
    <recommendedName>
        <fullName evidence="4">UDENN domain-containing protein</fullName>
    </recommendedName>
</protein>
<name>A0A1B9IDK4_9TREE</name>
<dbReference type="Proteomes" id="UP000094020">
    <property type="component" value="Chromosome 1"/>
</dbReference>
<keyword evidence="3" id="KW-1185">Reference proteome</keyword>
<evidence type="ECO:0000313" key="2">
    <source>
        <dbReference type="EMBL" id="WWC66490.1"/>
    </source>
</evidence>
<dbReference type="AlphaFoldDB" id="A0A1B9IDK4"/>
<reference evidence="1" key="1">
    <citation type="submission" date="2013-07" db="EMBL/GenBank/DDBJ databases">
        <title>The Genome Sequence of Cryptococcus pinus CBS10737.</title>
        <authorList>
            <consortium name="The Broad Institute Genome Sequencing Platform"/>
            <person name="Cuomo C."/>
            <person name="Litvintseva A."/>
            <person name="Chen Y."/>
            <person name="Heitman J."/>
            <person name="Sun S."/>
            <person name="Springer D."/>
            <person name="Dromer F."/>
            <person name="Young S.K."/>
            <person name="Zeng Q."/>
            <person name="Gargeya S."/>
            <person name="Fitzgerald M."/>
            <person name="Abouelleil A."/>
            <person name="Alvarado L."/>
            <person name="Berlin A.M."/>
            <person name="Chapman S.B."/>
            <person name="Dewar J."/>
            <person name="Goldberg J."/>
            <person name="Griggs A."/>
            <person name="Gujja S."/>
            <person name="Hansen M."/>
            <person name="Howarth C."/>
            <person name="Imamovic A."/>
            <person name="Larimer J."/>
            <person name="McCowan C."/>
            <person name="Murphy C."/>
            <person name="Pearson M."/>
            <person name="Priest M."/>
            <person name="Roberts A."/>
            <person name="Saif S."/>
            <person name="Shea T."/>
            <person name="Sykes S."/>
            <person name="Wortman J."/>
            <person name="Nusbaum C."/>
            <person name="Birren B."/>
        </authorList>
    </citation>
    <scope>NUCLEOTIDE SEQUENCE [LARGE SCALE GENOMIC DNA]</scope>
    <source>
        <strain evidence="1">CBS 10737</strain>
    </source>
</reference>
<dbReference type="PANTHER" id="PTHR28153">
    <property type="entry name" value="PROTEIN, PUTATIVE-RELATED"/>
    <property type="match status" value="1"/>
</dbReference>
<dbReference type="Pfam" id="PF09804">
    <property type="entry name" value="DENND11"/>
    <property type="match status" value="1"/>
</dbReference>
<accession>A0A1B9IDK4</accession>
<reference evidence="2" key="2">
    <citation type="submission" date="2013-07" db="EMBL/GenBank/DDBJ databases">
        <authorList>
            <consortium name="The Broad Institute Genome Sequencing Platform"/>
            <person name="Cuomo C."/>
            <person name="Litvintseva A."/>
            <person name="Chen Y."/>
            <person name="Heitman J."/>
            <person name="Sun S."/>
            <person name="Springer D."/>
            <person name="Dromer F."/>
            <person name="Young S.K."/>
            <person name="Zeng Q."/>
            <person name="Gargeya S."/>
            <person name="Fitzgerald M."/>
            <person name="Abouelleil A."/>
            <person name="Alvarado L."/>
            <person name="Berlin A.M."/>
            <person name="Chapman S.B."/>
            <person name="Dewar J."/>
            <person name="Goldberg J."/>
            <person name="Griggs A."/>
            <person name="Gujja S."/>
            <person name="Hansen M."/>
            <person name="Howarth C."/>
            <person name="Imamovic A."/>
            <person name="Larimer J."/>
            <person name="McCowan C."/>
            <person name="Murphy C."/>
            <person name="Pearson M."/>
            <person name="Priest M."/>
            <person name="Roberts A."/>
            <person name="Saif S."/>
            <person name="Shea T."/>
            <person name="Sykes S."/>
            <person name="Wortman J."/>
            <person name="Nusbaum C."/>
            <person name="Birren B."/>
        </authorList>
    </citation>
    <scope>NUCLEOTIDE SEQUENCE</scope>
    <source>
        <strain evidence="2">CBS 10737</strain>
    </source>
</reference>
<dbReference type="STRING" id="1296096.A0A1B9IDK4"/>
<dbReference type="EMBL" id="CP144519">
    <property type="protein sequence ID" value="WWC66490.1"/>
    <property type="molecule type" value="Genomic_DNA"/>
</dbReference>
<evidence type="ECO:0000313" key="3">
    <source>
        <dbReference type="Proteomes" id="UP000094020"/>
    </source>
</evidence>
<dbReference type="InterPro" id="IPR018626">
    <property type="entry name" value="LCHN/Anr2"/>
</dbReference>